<dbReference type="PANTHER" id="PTHR30146">
    <property type="entry name" value="LACI-RELATED TRANSCRIPTIONAL REPRESSOR"/>
    <property type="match status" value="1"/>
</dbReference>
<evidence type="ECO:0000313" key="6">
    <source>
        <dbReference type="Proteomes" id="UP000288607"/>
    </source>
</evidence>
<dbReference type="Pfam" id="PF13377">
    <property type="entry name" value="Peripla_BP_3"/>
    <property type="match status" value="1"/>
</dbReference>
<feature type="domain" description="HTH lacI-type" evidence="4">
    <location>
        <begin position="5"/>
        <end position="60"/>
    </location>
</feature>
<dbReference type="InterPro" id="IPR028082">
    <property type="entry name" value="Peripla_BP_I"/>
</dbReference>
<dbReference type="Pfam" id="PF00356">
    <property type="entry name" value="LacI"/>
    <property type="match status" value="1"/>
</dbReference>
<name>A0A430FD44_9BIFI</name>
<proteinExistence type="predicted"/>
<evidence type="ECO:0000256" key="3">
    <source>
        <dbReference type="ARBA" id="ARBA00023163"/>
    </source>
</evidence>
<dbReference type="InterPro" id="IPR010982">
    <property type="entry name" value="Lambda_DNA-bd_dom_sf"/>
</dbReference>
<keyword evidence="1" id="KW-0805">Transcription regulation</keyword>
<dbReference type="GO" id="GO:0000976">
    <property type="term" value="F:transcription cis-regulatory region binding"/>
    <property type="evidence" value="ECO:0007669"/>
    <property type="project" value="TreeGrafter"/>
</dbReference>
<dbReference type="GO" id="GO:0003700">
    <property type="term" value="F:DNA-binding transcription factor activity"/>
    <property type="evidence" value="ECO:0007669"/>
    <property type="project" value="TreeGrafter"/>
</dbReference>
<reference evidence="5 6" key="1">
    <citation type="submission" date="2018-09" db="EMBL/GenBank/DDBJ databases">
        <title>Characterization of the phylogenetic diversity of five novel species belonging to the genus Bifidobacterium.</title>
        <authorList>
            <person name="Lugli G.A."/>
            <person name="Duranti S."/>
            <person name="Milani C."/>
        </authorList>
    </citation>
    <scope>NUCLEOTIDE SEQUENCE [LARGE SCALE GENOMIC DNA]</scope>
    <source>
        <strain evidence="5 6">2028B</strain>
    </source>
</reference>
<dbReference type="AlphaFoldDB" id="A0A430FD44"/>
<keyword evidence="3" id="KW-0804">Transcription</keyword>
<evidence type="ECO:0000256" key="2">
    <source>
        <dbReference type="ARBA" id="ARBA00023125"/>
    </source>
</evidence>
<dbReference type="PROSITE" id="PS50932">
    <property type="entry name" value="HTH_LACI_2"/>
    <property type="match status" value="1"/>
</dbReference>
<dbReference type="InterPro" id="IPR046335">
    <property type="entry name" value="LacI/GalR-like_sensor"/>
</dbReference>
<dbReference type="CDD" id="cd01392">
    <property type="entry name" value="HTH_LacI"/>
    <property type="match status" value="1"/>
</dbReference>
<evidence type="ECO:0000313" key="5">
    <source>
        <dbReference type="EMBL" id="RSX50740.1"/>
    </source>
</evidence>
<organism evidence="5 6">
    <name type="scientific">Bifidobacterium callimiconis</name>
    <dbReference type="NCBI Taxonomy" id="2306973"/>
    <lineage>
        <taxon>Bacteria</taxon>
        <taxon>Bacillati</taxon>
        <taxon>Actinomycetota</taxon>
        <taxon>Actinomycetes</taxon>
        <taxon>Bifidobacteriales</taxon>
        <taxon>Bifidobacteriaceae</taxon>
        <taxon>Bifidobacterium</taxon>
    </lineage>
</organism>
<accession>A0A430FD44</accession>
<keyword evidence="2" id="KW-0238">DNA-binding</keyword>
<gene>
    <name evidence="5" type="ORF">D2E23_1405</name>
</gene>
<dbReference type="PROSITE" id="PS00356">
    <property type="entry name" value="HTH_LACI_1"/>
    <property type="match status" value="1"/>
</dbReference>
<dbReference type="CDD" id="cd06267">
    <property type="entry name" value="PBP1_LacI_sugar_binding-like"/>
    <property type="match status" value="1"/>
</dbReference>
<dbReference type="EMBL" id="QXGJ01000006">
    <property type="protein sequence ID" value="RSX50740.1"/>
    <property type="molecule type" value="Genomic_DNA"/>
</dbReference>
<dbReference type="OrthoDB" id="37081at2"/>
<dbReference type="Gene3D" id="1.10.260.40">
    <property type="entry name" value="lambda repressor-like DNA-binding domains"/>
    <property type="match status" value="1"/>
</dbReference>
<dbReference type="RefSeq" id="WP_126030258.1">
    <property type="nucleotide sequence ID" value="NZ_QXGJ01000006.1"/>
</dbReference>
<dbReference type="InterPro" id="IPR000843">
    <property type="entry name" value="HTH_LacI"/>
</dbReference>
<dbReference type="PANTHER" id="PTHR30146:SF109">
    <property type="entry name" value="HTH-TYPE TRANSCRIPTIONAL REGULATOR GALS"/>
    <property type="match status" value="1"/>
</dbReference>
<protein>
    <submittedName>
        <fullName evidence="5">Ribose operon repressor RbsR</fullName>
    </submittedName>
</protein>
<dbReference type="SUPFAM" id="SSF47413">
    <property type="entry name" value="lambda repressor-like DNA-binding domains"/>
    <property type="match status" value="1"/>
</dbReference>
<dbReference type="SUPFAM" id="SSF53822">
    <property type="entry name" value="Periplasmic binding protein-like I"/>
    <property type="match status" value="1"/>
</dbReference>
<comment type="caution">
    <text evidence="5">The sequence shown here is derived from an EMBL/GenBank/DDBJ whole genome shotgun (WGS) entry which is preliminary data.</text>
</comment>
<evidence type="ECO:0000256" key="1">
    <source>
        <dbReference type="ARBA" id="ARBA00023015"/>
    </source>
</evidence>
<dbReference type="SMART" id="SM00354">
    <property type="entry name" value="HTH_LACI"/>
    <property type="match status" value="1"/>
</dbReference>
<sequence length="338" mass="36905">MGKRTTIRDVAAAAGVSVTAVSLVLNNRPSRVSEERRKVILEVAERLHYVPNQVARTLVTQRSMLLALVVPDIQNLFFAALAKRIEDECRQAGYSLIIANTSDSRAVESEIIRRLSARGVDGMFLIAAGESCVNIDDLRADVSECRCPVLCVDRLIDLDWCDGVGIDNRAGGRMAAQFLLECGHRRIACVSGDVRVGNAYERRDGFLEALREATGDEPVAVVEGDYRFDGGYASADTILESGATAVFCCNDLMAMGLMQRMHERGLAVPADLSVIGYDGIAERFGFGNPLTTIGQKIGWLAHESAMIMLDRIDRTGPDGVRHVTLPPELIRRGTVRIL</sequence>
<evidence type="ECO:0000259" key="4">
    <source>
        <dbReference type="PROSITE" id="PS50932"/>
    </source>
</evidence>
<dbReference type="Proteomes" id="UP000288607">
    <property type="component" value="Unassembled WGS sequence"/>
</dbReference>
<dbReference type="Gene3D" id="3.40.50.2300">
    <property type="match status" value="2"/>
</dbReference>
<keyword evidence="6" id="KW-1185">Reference proteome</keyword>